<name>I4EG20_9BACT</name>
<accession>I4EG20</accession>
<organism evidence="2 3">
    <name type="scientific">Nitrolancea hollandica Lb</name>
    <dbReference type="NCBI Taxonomy" id="1129897"/>
    <lineage>
        <taxon>Bacteria</taxon>
        <taxon>Pseudomonadati</taxon>
        <taxon>Thermomicrobiota</taxon>
        <taxon>Thermomicrobia</taxon>
        <taxon>Sphaerobacterales</taxon>
        <taxon>Sphaerobacterineae</taxon>
        <taxon>Sphaerobacteraceae</taxon>
        <taxon>Nitrolancea</taxon>
    </lineage>
</organism>
<dbReference type="Proteomes" id="UP000004221">
    <property type="component" value="Unassembled WGS sequence"/>
</dbReference>
<dbReference type="EMBL" id="CAGS01000171">
    <property type="protein sequence ID" value="CCF83632.1"/>
    <property type="molecule type" value="Genomic_DNA"/>
</dbReference>
<evidence type="ECO:0000313" key="2">
    <source>
        <dbReference type="EMBL" id="CCF83632.1"/>
    </source>
</evidence>
<evidence type="ECO:0000313" key="3">
    <source>
        <dbReference type="Proteomes" id="UP000004221"/>
    </source>
</evidence>
<keyword evidence="3" id="KW-1185">Reference proteome</keyword>
<proteinExistence type="predicted"/>
<evidence type="ECO:0000256" key="1">
    <source>
        <dbReference type="SAM" id="MobiDB-lite"/>
    </source>
</evidence>
<dbReference type="AlphaFoldDB" id="I4EG20"/>
<sequence length="91" mass="10024">MVGCSSCGEESVLDDEDDTGVTPVEANKSLTVADLRAFCQRQAEVCQEDWVSLDRRSGRSGWEAERMAELAACRAAYLELVEIIDRGKLPD</sequence>
<feature type="region of interest" description="Disordered" evidence="1">
    <location>
        <begin position="1"/>
        <end position="24"/>
    </location>
</feature>
<reference evidence="2 3" key="1">
    <citation type="journal article" date="2012" name="ISME J.">
        <title>Nitrification expanded: discovery, physiology and genomics of a nitrite-oxidizing bacterium from the phylum Chloroflexi.</title>
        <authorList>
            <person name="Sorokin D.Y."/>
            <person name="Lucker S."/>
            <person name="Vejmelkova D."/>
            <person name="Kostrikina N.A."/>
            <person name="Kleerebezem R."/>
            <person name="Rijpstra W.I."/>
            <person name="Damste J.S."/>
            <person name="Le Paslier D."/>
            <person name="Muyzer G."/>
            <person name="Wagner M."/>
            <person name="van Loosdrecht M.C."/>
            <person name="Daims H."/>
        </authorList>
    </citation>
    <scope>NUCLEOTIDE SEQUENCE [LARGE SCALE GENOMIC DNA]</scope>
    <source>
        <strain evidence="3">none</strain>
    </source>
</reference>
<protein>
    <submittedName>
        <fullName evidence="2">Uncharacterized protein</fullName>
    </submittedName>
</protein>
<gene>
    <name evidence="2" type="ORF">NITHO_2520007</name>
</gene>
<comment type="caution">
    <text evidence="2">The sequence shown here is derived from an EMBL/GenBank/DDBJ whole genome shotgun (WGS) entry which is preliminary data.</text>
</comment>